<sequence length="169" mass="19738">MDLFRRLAAKTSAYFLFLSLLVMAGSCDSNSVYKDHEDIEDGQWYVKNEPAFTFEITDTTQTYNVYYLVRNSIAYPYYNLYVKRFLLNDKNKIINEALNELILMDEKSGKPLGDGLGDLFDHKVLALKSYRFPRKGKYTFKIRQYMRQDPLPEILSMGVSVEKEVINPK</sequence>
<dbReference type="Proteomes" id="UP000251993">
    <property type="component" value="Chromosome"/>
</dbReference>
<feature type="signal peptide" evidence="1">
    <location>
        <begin position="1"/>
        <end position="24"/>
    </location>
</feature>
<dbReference type="InterPro" id="IPR020018">
    <property type="entry name" value="Motility-assoc_lipoprot_GldH"/>
</dbReference>
<dbReference type="Pfam" id="PF14109">
    <property type="entry name" value="GldH_lipo"/>
    <property type="match status" value="1"/>
</dbReference>
<feature type="chain" id="PRO_5017014525" evidence="1">
    <location>
        <begin position="25"/>
        <end position="169"/>
    </location>
</feature>
<evidence type="ECO:0000256" key="1">
    <source>
        <dbReference type="SAM" id="SignalP"/>
    </source>
</evidence>
<keyword evidence="1" id="KW-0732">Signal</keyword>
<evidence type="ECO:0000313" key="2">
    <source>
        <dbReference type="EMBL" id="AXE18647.1"/>
    </source>
</evidence>
<gene>
    <name evidence="2" type="ORF">DR864_13230</name>
</gene>
<keyword evidence="3" id="KW-1185">Reference proteome</keyword>
<dbReference type="EMBL" id="CP030850">
    <property type="protein sequence ID" value="AXE18647.1"/>
    <property type="molecule type" value="Genomic_DNA"/>
</dbReference>
<proteinExistence type="predicted"/>
<protein>
    <submittedName>
        <fullName evidence="2">Gliding motility lipoprotein GldH</fullName>
    </submittedName>
</protein>
<accession>A0A344TJ26</accession>
<dbReference type="PROSITE" id="PS51257">
    <property type="entry name" value="PROKAR_LIPOPROTEIN"/>
    <property type="match status" value="1"/>
</dbReference>
<dbReference type="NCBIfam" id="TIGR03511">
    <property type="entry name" value="GldH_lipo"/>
    <property type="match status" value="1"/>
</dbReference>
<keyword evidence="2" id="KW-0449">Lipoprotein</keyword>
<organism evidence="2 3">
    <name type="scientific">Runella rosea</name>
    <dbReference type="NCBI Taxonomy" id="2259595"/>
    <lineage>
        <taxon>Bacteria</taxon>
        <taxon>Pseudomonadati</taxon>
        <taxon>Bacteroidota</taxon>
        <taxon>Cytophagia</taxon>
        <taxon>Cytophagales</taxon>
        <taxon>Spirosomataceae</taxon>
        <taxon>Runella</taxon>
    </lineage>
</organism>
<dbReference type="KEGG" id="run:DR864_13230"/>
<dbReference type="AlphaFoldDB" id="A0A344TJ26"/>
<name>A0A344TJ26_9BACT</name>
<dbReference type="RefSeq" id="WP_114067430.1">
    <property type="nucleotide sequence ID" value="NZ_CP030850.1"/>
</dbReference>
<evidence type="ECO:0000313" key="3">
    <source>
        <dbReference type="Proteomes" id="UP000251993"/>
    </source>
</evidence>
<dbReference type="OrthoDB" id="982482at2"/>
<reference evidence="2 3" key="1">
    <citation type="submission" date="2018-07" db="EMBL/GenBank/DDBJ databases">
        <title>Genome sequencing of Runella.</title>
        <authorList>
            <person name="Baek M.-G."/>
            <person name="Yi H."/>
        </authorList>
    </citation>
    <scope>NUCLEOTIDE SEQUENCE [LARGE SCALE GENOMIC DNA]</scope>
    <source>
        <strain evidence="2 3">HYN0085</strain>
    </source>
</reference>